<dbReference type="STRING" id="1805209.AUJ73_02250"/>
<dbReference type="InterPro" id="IPR002376">
    <property type="entry name" value="Formyl_transf_N"/>
</dbReference>
<feature type="domain" description="Formyl transferase N-terminal" evidence="5">
    <location>
        <begin position="9"/>
        <end position="181"/>
    </location>
</feature>
<organism evidence="7 8">
    <name type="scientific">Candidatus Gottesmanbacteria bacterium CG1_02_37_22</name>
    <dbReference type="NCBI Taxonomy" id="1805209"/>
    <lineage>
        <taxon>Bacteria</taxon>
        <taxon>Candidatus Gottesmaniibacteriota</taxon>
    </lineage>
</organism>
<dbReference type="InterPro" id="IPR041711">
    <property type="entry name" value="Met-tRNA-FMT_N"/>
</dbReference>
<evidence type="ECO:0000313" key="8">
    <source>
        <dbReference type="Proteomes" id="UP000183120"/>
    </source>
</evidence>
<name>A0A1J4TWJ7_9BACT</name>
<dbReference type="GO" id="GO:0004479">
    <property type="term" value="F:methionyl-tRNA formyltransferase activity"/>
    <property type="evidence" value="ECO:0007669"/>
    <property type="project" value="UniProtKB-EC"/>
</dbReference>
<proteinExistence type="inferred from homology"/>
<gene>
    <name evidence="7" type="ORF">AUJ73_02250</name>
</gene>
<feature type="domain" description="Formyl transferase C-terminal" evidence="6">
    <location>
        <begin position="249"/>
        <end position="296"/>
    </location>
</feature>
<keyword evidence="3" id="KW-0808">Transferase</keyword>
<dbReference type="SUPFAM" id="SSF50486">
    <property type="entry name" value="FMT C-terminal domain-like"/>
    <property type="match status" value="1"/>
</dbReference>
<evidence type="ECO:0000256" key="2">
    <source>
        <dbReference type="ARBA" id="ARBA00012261"/>
    </source>
</evidence>
<dbReference type="InterPro" id="IPR036477">
    <property type="entry name" value="Formyl_transf_N_sf"/>
</dbReference>
<dbReference type="Gene3D" id="3.40.50.12230">
    <property type="match status" value="1"/>
</dbReference>
<dbReference type="Proteomes" id="UP000183120">
    <property type="component" value="Unassembled WGS sequence"/>
</dbReference>
<evidence type="ECO:0000256" key="3">
    <source>
        <dbReference type="ARBA" id="ARBA00022679"/>
    </source>
</evidence>
<evidence type="ECO:0000256" key="4">
    <source>
        <dbReference type="ARBA" id="ARBA00022917"/>
    </source>
</evidence>
<dbReference type="EMBL" id="MNUY01000035">
    <property type="protein sequence ID" value="OIO14439.1"/>
    <property type="molecule type" value="Genomic_DNA"/>
</dbReference>
<dbReference type="EC" id="2.1.2.9" evidence="2"/>
<evidence type="ECO:0000256" key="1">
    <source>
        <dbReference type="ARBA" id="ARBA00010699"/>
    </source>
</evidence>
<evidence type="ECO:0000259" key="6">
    <source>
        <dbReference type="Pfam" id="PF02911"/>
    </source>
</evidence>
<dbReference type="PANTHER" id="PTHR11138:SF5">
    <property type="entry name" value="METHIONYL-TRNA FORMYLTRANSFERASE, MITOCHONDRIAL"/>
    <property type="match status" value="1"/>
</dbReference>
<protein>
    <recommendedName>
        <fullName evidence="2">methionyl-tRNA formyltransferase</fullName>
        <ecNumber evidence="2">2.1.2.9</ecNumber>
    </recommendedName>
</protein>
<dbReference type="InterPro" id="IPR011034">
    <property type="entry name" value="Formyl_transferase-like_C_sf"/>
</dbReference>
<dbReference type="Pfam" id="PF02911">
    <property type="entry name" value="Formyl_trans_C"/>
    <property type="match status" value="1"/>
</dbReference>
<dbReference type="InterPro" id="IPR005793">
    <property type="entry name" value="Formyl_trans_C"/>
</dbReference>
<dbReference type="CDD" id="cd08646">
    <property type="entry name" value="FMT_core_Met-tRNA-FMT_N"/>
    <property type="match status" value="1"/>
</dbReference>
<sequence length="327" mass="37272">MILNTIFFGSSNYCLPILDLLRNNFHLLAVITKPDRPTGRKQILTPSAVKKYALSHNIQVFTPSDRDELLLLRKSIPDHSPDLAVVADYGIIIPKTIINLPKYKTINIHFSRLPRLRGAAPVQHTILLGEKSAWISIFLMEEKLDTGDILWQKELKLEGVETSDFLYHRLFDIAADNLPEIIDKCAQGKIKPVKQDHSKATYTKRLTKEDGFIPFPFFKLALEGGKPTEAQLYSWLLYNSLISKHHTDCATLIERAVRAFSPWPGVWTIIKLKTQMSKVKSEEKRLKILKAHIEPAARLVPDLVQLEGKNPVSWKQFLTAYPGLFQN</sequence>
<evidence type="ECO:0000259" key="5">
    <source>
        <dbReference type="Pfam" id="PF00551"/>
    </source>
</evidence>
<dbReference type="GO" id="GO:0005829">
    <property type="term" value="C:cytosol"/>
    <property type="evidence" value="ECO:0007669"/>
    <property type="project" value="TreeGrafter"/>
</dbReference>
<comment type="caution">
    <text evidence="7">The sequence shown here is derived from an EMBL/GenBank/DDBJ whole genome shotgun (WGS) entry which is preliminary data.</text>
</comment>
<keyword evidence="4" id="KW-0648">Protein biosynthesis</keyword>
<comment type="similarity">
    <text evidence="1">Belongs to the Fmt family.</text>
</comment>
<dbReference type="Pfam" id="PF00551">
    <property type="entry name" value="Formyl_trans_N"/>
    <property type="match status" value="1"/>
</dbReference>
<dbReference type="AlphaFoldDB" id="A0A1J4TWJ7"/>
<reference evidence="7 8" key="1">
    <citation type="journal article" date="2016" name="Environ. Microbiol.">
        <title>Genomic resolution of a cold subsurface aquifer community provides metabolic insights for novel microbes adapted to high CO concentrations.</title>
        <authorList>
            <person name="Probst A.J."/>
            <person name="Castelle C.J."/>
            <person name="Singh A."/>
            <person name="Brown C.T."/>
            <person name="Anantharaman K."/>
            <person name="Sharon I."/>
            <person name="Hug L.A."/>
            <person name="Burstein D."/>
            <person name="Emerson J.B."/>
            <person name="Thomas B.C."/>
            <person name="Banfield J.F."/>
        </authorList>
    </citation>
    <scope>NUCLEOTIDE SEQUENCE [LARGE SCALE GENOMIC DNA]</scope>
    <source>
        <strain evidence="7">CG1_02_37_22</strain>
    </source>
</reference>
<dbReference type="SUPFAM" id="SSF53328">
    <property type="entry name" value="Formyltransferase"/>
    <property type="match status" value="1"/>
</dbReference>
<evidence type="ECO:0000313" key="7">
    <source>
        <dbReference type="EMBL" id="OIO14439.1"/>
    </source>
</evidence>
<dbReference type="PANTHER" id="PTHR11138">
    <property type="entry name" value="METHIONYL-TRNA FORMYLTRANSFERASE"/>
    <property type="match status" value="1"/>
</dbReference>
<accession>A0A1J4TWJ7</accession>